<keyword evidence="3" id="KW-1003">Cell membrane</keyword>
<evidence type="ECO:0000256" key="2">
    <source>
        <dbReference type="ARBA" id="ARBA00007362"/>
    </source>
</evidence>
<feature type="transmembrane region" description="Helical" evidence="7">
    <location>
        <begin position="230"/>
        <end position="248"/>
    </location>
</feature>
<dbReference type="InterPro" id="IPR000620">
    <property type="entry name" value="EamA_dom"/>
</dbReference>
<evidence type="ECO:0000256" key="5">
    <source>
        <dbReference type="ARBA" id="ARBA00022989"/>
    </source>
</evidence>
<name>A0A917D753_9BACI</name>
<reference evidence="9" key="2">
    <citation type="submission" date="2020-09" db="EMBL/GenBank/DDBJ databases">
        <authorList>
            <person name="Sun Q."/>
            <person name="Zhou Y."/>
        </authorList>
    </citation>
    <scope>NUCLEOTIDE SEQUENCE</scope>
    <source>
        <strain evidence="9">CGMCC 1.15760</strain>
    </source>
</reference>
<feature type="transmembrane region" description="Helical" evidence="7">
    <location>
        <begin position="135"/>
        <end position="156"/>
    </location>
</feature>
<feature type="transmembrane region" description="Helical" evidence="7">
    <location>
        <begin position="191"/>
        <end position="210"/>
    </location>
</feature>
<comment type="subcellular location">
    <subcellularLocation>
        <location evidence="1">Cell membrane</location>
        <topology evidence="1">Multi-pass membrane protein</topology>
    </subcellularLocation>
</comment>
<feature type="transmembrane region" description="Helical" evidence="7">
    <location>
        <begin position="162"/>
        <end position="179"/>
    </location>
</feature>
<feature type="transmembrane region" description="Helical" evidence="7">
    <location>
        <begin position="103"/>
        <end position="123"/>
    </location>
</feature>
<keyword evidence="5 7" id="KW-1133">Transmembrane helix</keyword>
<organism evidence="9 10">
    <name type="scientific">Lysinibacillus alkalisoli</name>
    <dbReference type="NCBI Taxonomy" id="1911548"/>
    <lineage>
        <taxon>Bacteria</taxon>
        <taxon>Bacillati</taxon>
        <taxon>Bacillota</taxon>
        <taxon>Bacilli</taxon>
        <taxon>Bacillales</taxon>
        <taxon>Bacillaceae</taxon>
        <taxon>Lysinibacillus</taxon>
    </lineage>
</organism>
<evidence type="ECO:0000256" key="3">
    <source>
        <dbReference type="ARBA" id="ARBA00022475"/>
    </source>
</evidence>
<dbReference type="RefSeq" id="WP_188613136.1">
    <property type="nucleotide sequence ID" value="NZ_BMJT01000001.1"/>
</dbReference>
<keyword evidence="6 7" id="KW-0472">Membrane</keyword>
<feature type="transmembrane region" description="Helical" evidence="7">
    <location>
        <begin position="260"/>
        <end position="278"/>
    </location>
</feature>
<dbReference type="Pfam" id="PF00892">
    <property type="entry name" value="EamA"/>
    <property type="match status" value="2"/>
</dbReference>
<dbReference type="PANTHER" id="PTHR32322">
    <property type="entry name" value="INNER MEMBRANE TRANSPORTER"/>
    <property type="match status" value="1"/>
</dbReference>
<keyword evidence="10" id="KW-1185">Reference proteome</keyword>
<gene>
    <name evidence="9" type="ORF">GCM10007425_01880</name>
</gene>
<evidence type="ECO:0000313" key="10">
    <source>
        <dbReference type="Proteomes" id="UP000616608"/>
    </source>
</evidence>
<evidence type="ECO:0000256" key="1">
    <source>
        <dbReference type="ARBA" id="ARBA00004651"/>
    </source>
</evidence>
<proteinExistence type="inferred from homology"/>
<feature type="transmembrane region" description="Helical" evidence="7">
    <location>
        <begin position="284"/>
        <end position="303"/>
    </location>
</feature>
<dbReference type="GO" id="GO:0005886">
    <property type="term" value="C:plasma membrane"/>
    <property type="evidence" value="ECO:0007669"/>
    <property type="project" value="UniProtKB-SubCell"/>
</dbReference>
<comment type="similarity">
    <text evidence="2">Belongs to the EamA transporter family.</text>
</comment>
<evidence type="ECO:0000259" key="8">
    <source>
        <dbReference type="Pfam" id="PF00892"/>
    </source>
</evidence>
<comment type="caution">
    <text evidence="9">The sequence shown here is derived from an EMBL/GenBank/DDBJ whole genome shotgun (WGS) entry which is preliminary data.</text>
</comment>
<dbReference type="EMBL" id="BMJT01000001">
    <property type="protein sequence ID" value="GGG11171.1"/>
    <property type="molecule type" value="Genomic_DNA"/>
</dbReference>
<dbReference type="AlphaFoldDB" id="A0A917D753"/>
<feature type="transmembrane region" description="Helical" evidence="7">
    <location>
        <begin position="79"/>
        <end position="97"/>
    </location>
</feature>
<evidence type="ECO:0000313" key="9">
    <source>
        <dbReference type="EMBL" id="GGG11171.1"/>
    </source>
</evidence>
<keyword evidence="4 7" id="KW-0812">Transmembrane</keyword>
<dbReference type="Proteomes" id="UP000616608">
    <property type="component" value="Unassembled WGS sequence"/>
</dbReference>
<reference evidence="9" key="1">
    <citation type="journal article" date="2014" name="Int. J. Syst. Evol. Microbiol.">
        <title>Complete genome sequence of Corynebacterium casei LMG S-19264T (=DSM 44701T), isolated from a smear-ripened cheese.</title>
        <authorList>
            <consortium name="US DOE Joint Genome Institute (JGI-PGF)"/>
            <person name="Walter F."/>
            <person name="Albersmeier A."/>
            <person name="Kalinowski J."/>
            <person name="Ruckert C."/>
        </authorList>
    </citation>
    <scope>NUCLEOTIDE SEQUENCE</scope>
    <source>
        <strain evidence="9">CGMCC 1.15760</strain>
    </source>
</reference>
<feature type="domain" description="EamA" evidence="8">
    <location>
        <begin position="8"/>
        <end position="148"/>
    </location>
</feature>
<evidence type="ECO:0000256" key="4">
    <source>
        <dbReference type="ARBA" id="ARBA00022692"/>
    </source>
</evidence>
<accession>A0A917D753</accession>
<dbReference type="InterPro" id="IPR037185">
    <property type="entry name" value="EmrE-like"/>
</dbReference>
<feature type="domain" description="EamA" evidence="8">
    <location>
        <begin position="161"/>
        <end position="301"/>
    </location>
</feature>
<evidence type="ECO:0000256" key="6">
    <source>
        <dbReference type="ARBA" id="ARBA00023136"/>
    </source>
</evidence>
<evidence type="ECO:0000256" key="7">
    <source>
        <dbReference type="SAM" id="Phobius"/>
    </source>
</evidence>
<dbReference type="InterPro" id="IPR050638">
    <property type="entry name" value="AA-Vitamin_Transporters"/>
</dbReference>
<sequence>MHISGRVKGMIMVVIGASLWGLSGTAAQILFQQEQLSTEWLVTIRLLLSGLILLLFAFFSSNRHEIYVIWQNKKTAFQLILFGLLGMLGVQYTYFASIAEGNAAVATILQYLAPLFITVYLLIKFKSPPSKLDIFVLFFATFGTFLLLTNGSLHNFMVSTPAIIWGVLSGLSLAFYTLYSKDLLTLWSSSVLVGWGMIIGGMGMIILQALTTRRFILFSDTPQLHLTTLLLIGFVVLFGTLIAFYLFLDSIRYISPKETTLLGCTEPLAAIISSVIILHTPFLLWQMVGAAIIILVVLVLSLFPQVQEQDV</sequence>
<feature type="transmembrane region" description="Helical" evidence="7">
    <location>
        <begin position="37"/>
        <end position="59"/>
    </location>
</feature>
<dbReference type="SUPFAM" id="SSF103481">
    <property type="entry name" value="Multidrug resistance efflux transporter EmrE"/>
    <property type="match status" value="2"/>
</dbReference>
<protein>
    <submittedName>
        <fullName evidence="9">Transporter</fullName>
    </submittedName>
</protein>
<dbReference type="PANTHER" id="PTHR32322:SF18">
    <property type="entry name" value="S-ADENOSYLMETHIONINE_S-ADENOSYLHOMOCYSTEINE TRANSPORTER"/>
    <property type="match status" value="1"/>
</dbReference>